<feature type="transmembrane region" description="Helical" evidence="7">
    <location>
        <begin position="158"/>
        <end position="175"/>
    </location>
</feature>
<protein>
    <submittedName>
        <fullName evidence="8">Pyrimidine permease</fullName>
    </submittedName>
</protein>
<dbReference type="GO" id="GO:0042907">
    <property type="term" value="F:xanthine transmembrane transporter activity"/>
    <property type="evidence" value="ECO:0007669"/>
    <property type="project" value="TreeGrafter"/>
</dbReference>
<keyword evidence="6 7" id="KW-0472">Membrane</keyword>
<evidence type="ECO:0000256" key="3">
    <source>
        <dbReference type="ARBA" id="ARBA00022448"/>
    </source>
</evidence>
<feature type="transmembrane region" description="Helical" evidence="7">
    <location>
        <begin position="278"/>
        <end position="299"/>
    </location>
</feature>
<feature type="transmembrane region" description="Helical" evidence="7">
    <location>
        <begin position="25"/>
        <end position="45"/>
    </location>
</feature>
<name>A0A6J4TYJ3_9BACT</name>
<dbReference type="Pfam" id="PF00860">
    <property type="entry name" value="Xan_ur_permease"/>
    <property type="match status" value="1"/>
</dbReference>
<dbReference type="PANTHER" id="PTHR42810:SF2">
    <property type="entry name" value="PURINE PERMEASE C1399.01C-RELATED"/>
    <property type="match status" value="1"/>
</dbReference>
<evidence type="ECO:0000256" key="7">
    <source>
        <dbReference type="SAM" id="Phobius"/>
    </source>
</evidence>
<dbReference type="AlphaFoldDB" id="A0A6J4TYJ3"/>
<feature type="transmembrane region" description="Helical" evidence="7">
    <location>
        <begin position="207"/>
        <end position="226"/>
    </location>
</feature>
<feature type="transmembrane region" description="Helical" evidence="7">
    <location>
        <begin position="398"/>
        <end position="417"/>
    </location>
</feature>
<gene>
    <name evidence="8" type="ORF">AVDCRST_MAG59-306</name>
</gene>
<keyword evidence="5 7" id="KW-1133">Transmembrane helix</keyword>
<dbReference type="InterPro" id="IPR006042">
    <property type="entry name" value="Xan_ur_permease"/>
</dbReference>
<evidence type="ECO:0000256" key="4">
    <source>
        <dbReference type="ARBA" id="ARBA00022692"/>
    </source>
</evidence>
<evidence type="ECO:0000256" key="5">
    <source>
        <dbReference type="ARBA" id="ARBA00022989"/>
    </source>
</evidence>
<comment type="subcellular location">
    <subcellularLocation>
        <location evidence="1">Membrane</location>
        <topology evidence="1">Multi-pass membrane protein</topology>
    </subcellularLocation>
</comment>
<dbReference type="PANTHER" id="PTHR42810">
    <property type="entry name" value="PURINE PERMEASE C1399.01C-RELATED"/>
    <property type="match status" value="1"/>
</dbReference>
<feature type="transmembrane region" description="Helical" evidence="7">
    <location>
        <begin position="75"/>
        <end position="92"/>
    </location>
</feature>
<sequence>MALVWTEKRSGTIAPDERLPWGSTVAMGVQHVLAMFGATVVAPLIMGFDPNLAILFSGIGTLIFFAFVGGQVPSYLGSSFAFIGPVGAVFAGGGTIPQALGGIIACGLVYALIGLAVHLSGPDWIDRLLPPLVTGAVVAIIGLNLAGAAGGMAAADPLVAIVTVLAIFVVGLRAGGIFGRLPILLGTVIGYLAALVLRGVDPDGRAVVGTVGPGIDFSGLGSAAWFGLPRFQTPELNWTAVSLIAPVAIALVAENAGHIKAVSEMTGRNLMPYLGRGFIGDGVATMVAGAGGGTGVTTYAENIGVMAVTRVYSTAIFLIAASVALLLGFSPKFGALIQSIPAGVLGGVATVLFGLIAATGARIWVANRVDFSKGGNLFVAAVTLIIGAADYTLNLGGFALNGITLGTVGAIVLYQLFGETDRPDDFEFVGDDAIAATERRG</sequence>
<feature type="transmembrane region" description="Helical" evidence="7">
    <location>
        <begin position="238"/>
        <end position="257"/>
    </location>
</feature>
<evidence type="ECO:0000313" key="8">
    <source>
        <dbReference type="EMBL" id="CAA9535753.1"/>
    </source>
</evidence>
<organism evidence="8">
    <name type="scientific">uncultured Thermomicrobiales bacterium</name>
    <dbReference type="NCBI Taxonomy" id="1645740"/>
    <lineage>
        <taxon>Bacteria</taxon>
        <taxon>Pseudomonadati</taxon>
        <taxon>Thermomicrobiota</taxon>
        <taxon>Thermomicrobia</taxon>
        <taxon>Thermomicrobiales</taxon>
        <taxon>environmental samples</taxon>
    </lineage>
</organism>
<evidence type="ECO:0000256" key="1">
    <source>
        <dbReference type="ARBA" id="ARBA00004141"/>
    </source>
</evidence>
<comment type="similarity">
    <text evidence="2">Belongs to the nucleobase:cation symporter-2 (NCS2) (TC 2.A.40) family.</text>
</comment>
<feature type="transmembrane region" description="Helical" evidence="7">
    <location>
        <begin position="52"/>
        <end position="69"/>
    </location>
</feature>
<dbReference type="InterPro" id="IPR006043">
    <property type="entry name" value="NCS2"/>
</dbReference>
<feature type="transmembrane region" description="Helical" evidence="7">
    <location>
        <begin position="99"/>
        <end position="120"/>
    </location>
</feature>
<evidence type="ECO:0000256" key="2">
    <source>
        <dbReference type="ARBA" id="ARBA00008821"/>
    </source>
</evidence>
<accession>A0A6J4TYJ3</accession>
<feature type="transmembrane region" description="Helical" evidence="7">
    <location>
        <begin position="132"/>
        <end position="151"/>
    </location>
</feature>
<dbReference type="NCBIfam" id="TIGR00801">
    <property type="entry name" value="ncs2"/>
    <property type="match status" value="1"/>
</dbReference>
<dbReference type="GO" id="GO:0005886">
    <property type="term" value="C:plasma membrane"/>
    <property type="evidence" value="ECO:0007669"/>
    <property type="project" value="TreeGrafter"/>
</dbReference>
<evidence type="ECO:0000256" key="6">
    <source>
        <dbReference type="ARBA" id="ARBA00023136"/>
    </source>
</evidence>
<feature type="transmembrane region" description="Helical" evidence="7">
    <location>
        <begin position="181"/>
        <end position="200"/>
    </location>
</feature>
<keyword evidence="3" id="KW-0813">Transport</keyword>
<feature type="transmembrane region" description="Helical" evidence="7">
    <location>
        <begin position="377"/>
        <end position="393"/>
    </location>
</feature>
<keyword evidence="4 7" id="KW-0812">Transmembrane</keyword>
<dbReference type="EMBL" id="CADCWF010000012">
    <property type="protein sequence ID" value="CAA9535753.1"/>
    <property type="molecule type" value="Genomic_DNA"/>
</dbReference>
<feature type="transmembrane region" description="Helical" evidence="7">
    <location>
        <begin position="311"/>
        <end position="330"/>
    </location>
</feature>
<reference evidence="8" key="1">
    <citation type="submission" date="2020-02" db="EMBL/GenBank/DDBJ databases">
        <authorList>
            <person name="Meier V. D."/>
        </authorList>
    </citation>
    <scope>NUCLEOTIDE SEQUENCE</scope>
    <source>
        <strain evidence="8">AVDCRST_MAG59</strain>
    </source>
</reference>
<proteinExistence type="inferred from homology"/>
<feature type="transmembrane region" description="Helical" evidence="7">
    <location>
        <begin position="342"/>
        <end position="365"/>
    </location>
</feature>